<evidence type="ECO:0000313" key="1">
    <source>
        <dbReference type="EMBL" id="MEQ2360387.1"/>
    </source>
</evidence>
<comment type="caution">
    <text evidence="1">The sequence shown here is derived from an EMBL/GenBank/DDBJ whole genome shotgun (WGS) entry which is preliminary data.</text>
</comment>
<evidence type="ECO:0000313" key="2">
    <source>
        <dbReference type="Proteomes" id="UP001446032"/>
    </source>
</evidence>
<dbReference type="EMBL" id="JBBMEI010000144">
    <property type="protein sequence ID" value="MEQ2360387.1"/>
    <property type="molecule type" value="Genomic_DNA"/>
</dbReference>
<dbReference type="Gene3D" id="2.60.40.10">
    <property type="entry name" value="Immunoglobulins"/>
    <property type="match status" value="1"/>
</dbReference>
<dbReference type="Proteomes" id="UP001446032">
    <property type="component" value="Unassembled WGS sequence"/>
</dbReference>
<reference evidence="1 2" key="1">
    <citation type="submission" date="2024-03" db="EMBL/GenBank/DDBJ databases">
        <title>Human intestinal bacterial collection.</title>
        <authorList>
            <person name="Pauvert C."/>
            <person name="Hitch T.C.A."/>
            <person name="Clavel T."/>
        </authorList>
    </citation>
    <scope>NUCLEOTIDE SEQUENCE [LARGE SCALE GENOMIC DNA]</scope>
    <source>
        <strain evidence="1 2">CLA-AA-H95</strain>
    </source>
</reference>
<dbReference type="InterPro" id="IPR013783">
    <property type="entry name" value="Ig-like_fold"/>
</dbReference>
<sequence length="49" mass="5253">MNVRKVDGNGSPLKNAVFGIYANEQDAKNEEEEIVRLTTGADGLSQEGS</sequence>
<keyword evidence="2" id="KW-1185">Reference proteome</keyword>
<name>A0ABV1AT91_9FIRM</name>
<accession>A0ABV1AT91</accession>
<dbReference type="RefSeq" id="WP_349078772.1">
    <property type="nucleotide sequence ID" value="NZ_JBBMEI010000144.1"/>
</dbReference>
<organism evidence="1 2">
    <name type="scientific">Blautia intestinihominis</name>
    <dbReference type="NCBI Taxonomy" id="3133152"/>
    <lineage>
        <taxon>Bacteria</taxon>
        <taxon>Bacillati</taxon>
        <taxon>Bacillota</taxon>
        <taxon>Clostridia</taxon>
        <taxon>Lachnospirales</taxon>
        <taxon>Lachnospiraceae</taxon>
        <taxon>Blautia</taxon>
    </lineage>
</organism>
<protein>
    <submittedName>
        <fullName evidence="1">Uncharacterized protein</fullName>
    </submittedName>
</protein>
<proteinExistence type="predicted"/>
<gene>
    <name evidence="1" type="ORF">WMO75_19120</name>
</gene>